<feature type="region of interest" description="Disordered" evidence="2">
    <location>
        <begin position="1"/>
        <end position="92"/>
    </location>
</feature>
<feature type="region of interest" description="Disordered" evidence="2">
    <location>
        <begin position="408"/>
        <end position="450"/>
    </location>
</feature>
<feature type="compositionally biased region" description="Low complexity" evidence="2">
    <location>
        <begin position="18"/>
        <end position="27"/>
    </location>
</feature>
<feature type="coiled-coil region" evidence="1">
    <location>
        <begin position="332"/>
        <end position="366"/>
    </location>
</feature>
<organism evidence="3">
    <name type="scientific">Fagus sylvatica</name>
    <name type="common">Beechnut</name>
    <dbReference type="NCBI Taxonomy" id="28930"/>
    <lineage>
        <taxon>Eukaryota</taxon>
        <taxon>Viridiplantae</taxon>
        <taxon>Streptophyta</taxon>
        <taxon>Embryophyta</taxon>
        <taxon>Tracheophyta</taxon>
        <taxon>Spermatophyta</taxon>
        <taxon>Magnoliopsida</taxon>
        <taxon>eudicotyledons</taxon>
        <taxon>Gunneridae</taxon>
        <taxon>Pentapetalae</taxon>
        <taxon>rosids</taxon>
        <taxon>fabids</taxon>
        <taxon>Fagales</taxon>
        <taxon>Fagaceae</taxon>
        <taxon>Fagus</taxon>
    </lineage>
</organism>
<feature type="compositionally biased region" description="Polar residues" evidence="2">
    <location>
        <begin position="45"/>
        <end position="72"/>
    </location>
</feature>
<keyword evidence="1" id="KW-0175">Coiled coil</keyword>
<dbReference type="AlphaFoldDB" id="A0A2N9GE43"/>
<feature type="compositionally biased region" description="Basic residues" evidence="2">
    <location>
        <begin position="1"/>
        <end position="14"/>
    </location>
</feature>
<protein>
    <submittedName>
        <fullName evidence="3">Uncharacterized protein</fullName>
    </submittedName>
</protein>
<dbReference type="EMBL" id="OIVN01001802">
    <property type="protein sequence ID" value="SPC97823.1"/>
    <property type="molecule type" value="Genomic_DNA"/>
</dbReference>
<evidence type="ECO:0000256" key="1">
    <source>
        <dbReference type="SAM" id="Coils"/>
    </source>
</evidence>
<feature type="compositionally biased region" description="Acidic residues" evidence="2">
    <location>
        <begin position="421"/>
        <end position="450"/>
    </location>
</feature>
<proteinExistence type="predicted"/>
<gene>
    <name evidence="3" type="ORF">FSB_LOCUS25705</name>
</gene>
<evidence type="ECO:0000313" key="3">
    <source>
        <dbReference type="EMBL" id="SPC97823.1"/>
    </source>
</evidence>
<evidence type="ECO:0000256" key="2">
    <source>
        <dbReference type="SAM" id="MobiDB-lite"/>
    </source>
</evidence>
<reference evidence="3" key="1">
    <citation type="submission" date="2018-02" db="EMBL/GenBank/DDBJ databases">
        <authorList>
            <person name="Cohen D.B."/>
            <person name="Kent A.D."/>
        </authorList>
    </citation>
    <scope>NUCLEOTIDE SEQUENCE</scope>
</reference>
<accession>A0A2N9GE43</accession>
<sequence>MRKKDIGKKGKKRANGTSESQQSSQSSRVHIRLSDTVEQEACEHNNASSSQVPPSPFETPTNAETHVSSNSVIGEDSEGSTVTKKRGWGKAKGVSQGHNIEFEIYDNRLKCRLCKQVAGRECFGLGQGMGFGKCRTLAEGGDRSKGRDSDLRFGDGGERFRLRLRRRETLLPFSARLERRREAERFSISVSGLGLEAGFGFWWWQWERFEWNYSGRVSCRVRVSGSFEDRSGFWMVEMRKKKERRKRKKVDEGIFGFSKAIVGDNCPGGPEKMETKKLEAKSKGEVVNEKQIYFEVTGPPTRGRVLGMGAGIKPRDVYGITSSSQGCRKGCQEDRLKEKEEFEARLKEIEDKRLTEKKEMEDMRLAKKKKMEERIIQMEAQMPLMVANMLKSMGITQGSMQALTTQENVTGIKNGDHNADNDIECDSEEDDSENEEFDSDQIEEIVSDDD</sequence>
<name>A0A2N9GE43_FAGSY</name>